<dbReference type="AlphaFoldDB" id="A0A6M3LLL5"/>
<gene>
    <name evidence="1" type="ORF">MM415B03833_0007</name>
</gene>
<proteinExistence type="predicted"/>
<dbReference type="EMBL" id="MT143239">
    <property type="protein sequence ID" value="QJA94522.1"/>
    <property type="molecule type" value="Genomic_DNA"/>
</dbReference>
<protein>
    <submittedName>
        <fullName evidence="1">Uncharacterized protein</fullName>
    </submittedName>
</protein>
<organism evidence="1">
    <name type="scientific">viral metagenome</name>
    <dbReference type="NCBI Taxonomy" id="1070528"/>
    <lineage>
        <taxon>unclassified sequences</taxon>
        <taxon>metagenomes</taxon>
        <taxon>organismal metagenomes</taxon>
    </lineage>
</organism>
<reference evidence="1" key="1">
    <citation type="submission" date="2020-03" db="EMBL/GenBank/DDBJ databases">
        <title>The deep terrestrial virosphere.</title>
        <authorList>
            <person name="Holmfeldt K."/>
            <person name="Nilsson E."/>
            <person name="Simone D."/>
            <person name="Lopez-Fernandez M."/>
            <person name="Wu X."/>
            <person name="de Brujin I."/>
            <person name="Lundin D."/>
            <person name="Andersson A."/>
            <person name="Bertilsson S."/>
            <person name="Dopson M."/>
        </authorList>
    </citation>
    <scope>NUCLEOTIDE SEQUENCE</scope>
    <source>
        <strain evidence="1">MM415B03833</strain>
    </source>
</reference>
<accession>A0A6M3LLL5</accession>
<sequence>MSMKAMNERISLGSENDLANPTSTANYPLGYIAEVEDSATKTVKKYIYVYASTTLTAYVPYLIGWSSTSGQEVIAAAVATSAAVYRTIGVPQVAFTSGYFGFVQIQGDCLANIHTGGATAGHCLASKGDNVSVFETLGAATITSAAVGMSKETTTTSGAAIYLFGREVFVPAS</sequence>
<name>A0A6M3LLL5_9ZZZZ</name>
<evidence type="ECO:0000313" key="1">
    <source>
        <dbReference type="EMBL" id="QJA94522.1"/>
    </source>
</evidence>